<evidence type="ECO:0000313" key="1">
    <source>
        <dbReference type="EMBL" id="MEF2156213.1"/>
    </source>
</evidence>
<protein>
    <submittedName>
        <fullName evidence="1">DUF937 domain-containing protein</fullName>
    </submittedName>
</protein>
<accession>A0ABU7V1W3</accession>
<name>A0ABU7V1W3_9GAMM</name>
<proteinExistence type="predicted"/>
<sequence>MNLVNDLLGQLSGAPVQQVSQQLGVDPGTAESAIQAALPMLIGALGQNAQQPQGAEALFGALQNDHQGLDIGSVLGAVLGGGNSSAGLSPQAGMAAAAAPAILGHIFGGKQQAAEQTLGSATGLNSPQTRMLMQILAPIVMAYLAKRFFGGQQAASPTQLQSVLGQEQEQIRQQPGAGGLLGNLLDQDGDGQLGIGDALSAASRFLKS</sequence>
<dbReference type="RefSeq" id="WP_331704066.1">
    <property type="nucleotide sequence ID" value="NZ_JAZHBO010000002.1"/>
</dbReference>
<evidence type="ECO:0000313" key="2">
    <source>
        <dbReference type="Proteomes" id="UP001356170"/>
    </source>
</evidence>
<dbReference type="Proteomes" id="UP001356170">
    <property type="component" value="Unassembled WGS sequence"/>
</dbReference>
<reference evidence="1 2" key="1">
    <citation type="submission" date="2024-01" db="EMBL/GenBank/DDBJ databases">
        <title>Novel species of the genus Luteimonas isolated from rivers.</title>
        <authorList>
            <person name="Lu H."/>
        </authorList>
    </citation>
    <scope>NUCLEOTIDE SEQUENCE [LARGE SCALE GENOMIC DNA]</scope>
    <source>
        <strain evidence="1 2">FXH3W</strain>
    </source>
</reference>
<comment type="caution">
    <text evidence="1">The sequence shown here is derived from an EMBL/GenBank/DDBJ whole genome shotgun (WGS) entry which is preliminary data.</text>
</comment>
<dbReference type="EMBL" id="JAZHBO010000002">
    <property type="protein sequence ID" value="MEF2156213.1"/>
    <property type="molecule type" value="Genomic_DNA"/>
</dbReference>
<dbReference type="Pfam" id="PF06078">
    <property type="entry name" value="DUF937"/>
    <property type="match status" value="1"/>
</dbReference>
<organism evidence="1 2">
    <name type="scientific">Aquilutibacter rugosus</name>
    <dbReference type="NCBI Taxonomy" id="3115820"/>
    <lineage>
        <taxon>Bacteria</taxon>
        <taxon>Pseudomonadati</taxon>
        <taxon>Pseudomonadota</taxon>
        <taxon>Gammaproteobacteria</taxon>
        <taxon>Lysobacterales</taxon>
        <taxon>Lysobacteraceae</taxon>
        <taxon>Aquilutibacter</taxon>
    </lineage>
</organism>
<dbReference type="InterPro" id="IPR009282">
    <property type="entry name" value="DUF937"/>
</dbReference>
<keyword evidence="2" id="KW-1185">Reference proteome</keyword>
<gene>
    <name evidence="1" type="ORF">V3390_08250</name>
</gene>